<gene>
    <name evidence="1" type="ORF">Sradi_3023500</name>
</gene>
<proteinExistence type="predicted"/>
<reference evidence="1" key="1">
    <citation type="submission" date="2020-06" db="EMBL/GenBank/DDBJ databases">
        <authorList>
            <person name="Li T."/>
            <person name="Hu X."/>
            <person name="Zhang T."/>
            <person name="Song X."/>
            <person name="Zhang H."/>
            <person name="Dai N."/>
            <person name="Sheng W."/>
            <person name="Hou X."/>
            <person name="Wei L."/>
        </authorList>
    </citation>
    <scope>NUCLEOTIDE SEQUENCE</scope>
    <source>
        <strain evidence="1">G02</strain>
        <tissue evidence="1">Leaf</tissue>
    </source>
</reference>
<sequence length="134" mass="15217">MISSTKHRCLVQDVQFHTLDRGRETVDGRTVPLRVNLKSHTQHYRKEQGINFLSNWIALKPREGSPLDELRHPARRSRAPATRELSRVPANELARCELASSLARRLRASQIARSRARRLRARLLTAGGGNAGFF</sequence>
<accession>A0AAW2S1P9</accession>
<protein>
    <submittedName>
        <fullName evidence="1">Uncharacterized protein</fullName>
    </submittedName>
</protein>
<comment type="caution">
    <text evidence="1">The sequence shown here is derived from an EMBL/GenBank/DDBJ whole genome shotgun (WGS) entry which is preliminary data.</text>
</comment>
<evidence type="ECO:0000313" key="1">
    <source>
        <dbReference type="EMBL" id="KAL0386292.1"/>
    </source>
</evidence>
<dbReference type="AlphaFoldDB" id="A0AAW2S1P9"/>
<organism evidence="1">
    <name type="scientific">Sesamum radiatum</name>
    <name type="common">Black benniseed</name>
    <dbReference type="NCBI Taxonomy" id="300843"/>
    <lineage>
        <taxon>Eukaryota</taxon>
        <taxon>Viridiplantae</taxon>
        <taxon>Streptophyta</taxon>
        <taxon>Embryophyta</taxon>
        <taxon>Tracheophyta</taxon>
        <taxon>Spermatophyta</taxon>
        <taxon>Magnoliopsida</taxon>
        <taxon>eudicotyledons</taxon>
        <taxon>Gunneridae</taxon>
        <taxon>Pentapetalae</taxon>
        <taxon>asterids</taxon>
        <taxon>lamiids</taxon>
        <taxon>Lamiales</taxon>
        <taxon>Pedaliaceae</taxon>
        <taxon>Sesamum</taxon>
    </lineage>
</organism>
<name>A0AAW2S1P9_SESRA</name>
<reference evidence="1" key="2">
    <citation type="journal article" date="2024" name="Plant">
        <title>Genomic evolution and insights into agronomic trait innovations of Sesamum species.</title>
        <authorList>
            <person name="Miao H."/>
            <person name="Wang L."/>
            <person name="Qu L."/>
            <person name="Liu H."/>
            <person name="Sun Y."/>
            <person name="Le M."/>
            <person name="Wang Q."/>
            <person name="Wei S."/>
            <person name="Zheng Y."/>
            <person name="Lin W."/>
            <person name="Duan Y."/>
            <person name="Cao H."/>
            <person name="Xiong S."/>
            <person name="Wang X."/>
            <person name="Wei L."/>
            <person name="Li C."/>
            <person name="Ma Q."/>
            <person name="Ju M."/>
            <person name="Zhao R."/>
            <person name="Li G."/>
            <person name="Mu C."/>
            <person name="Tian Q."/>
            <person name="Mei H."/>
            <person name="Zhang T."/>
            <person name="Gao T."/>
            <person name="Zhang H."/>
        </authorList>
    </citation>
    <scope>NUCLEOTIDE SEQUENCE</scope>
    <source>
        <strain evidence="1">G02</strain>
    </source>
</reference>
<dbReference type="EMBL" id="JACGWJ010000012">
    <property type="protein sequence ID" value="KAL0386292.1"/>
    <property type="molecule type" value="Genomic_DNA"/>
</dbReference>